<proteinExistence type="predicted"/>
<name>U5DPV6_9CHRO</name>
<protein>
    <submittedName>
        <fullName evidence="1">Uncharacterized protein</fullName>
    </submittedName>
</protein>
<dbReference type="InParanoid" id="U5DPV6"/>
<dbReference type="AlphaFoldDB" id="U5DPV6"/>
<sequence>MEAKLAIQLEVFDMVVTAVQDRREAGKSLPKQQQAASTLP</sequence>
<gene>
    <name evidence="1" type="ORF">KR51_00001980</name>
</gene>
<accession>U5DPV6</accession>
<dbReference type="Proteomes" id="UP000016960">
    <property type="component" value="Unassembled WGS sequence"/>
</dbReference>
<dbReference type="EMBL" id="ASSJ01000004">
    <property type="protein sequence ID" value="ERN42902.1"/>
    <property type="molecule type" value="Genomic_DNA"/>
</dbReference>
<reference evidence="1 2" key="1">
    <citation type="submission" date="2013-05" db="EMBL/GenBank/DDBJ databases">
        <title>Draft genome sequence of Rubidibacter lacunae KORDI 51-2.</title>
        <authorList>
            <person name="Choi D.H."/>
            <person name="Noh J.H."/>
            <person name="Kwon K.-K."/>
            <person name="Lee J.-H."/>
            <person name="Ryu J.-Y."/>
        </authorList>
    </citation>
    <scope>NUCLEOTIDE SEQUENCE [LARGE SCALE GENOMIC DNA]</scope>
    <source>
        <strain evidence="1 2">KORDI 51-2</strain>
    </source>
</reference>
<organism evidence="1 2">
    <name type="scientific">Rubidibacter lacunae KORDI 51-2</name>
    <dbReference type="NCBI Taxonomy" id="582515"/>
    <lineage>
        <taxon>Bacteria</taxon>
        <taxon>Bacillati</taxon>
        <taxon>Cyanobacteriota</taxon>
        <taxon>Cyanophyceae</taxon>
        <taxon>Oscillatoriophycideae</taxon>
        <taxon>Chroococcales</taxon>
        <taxon>Aphanothecaceae</taxon>
        <taxon>Rubidibacter</taxon>
    </lineage>
</organism>
<dbReference type="RefSeq" id="WP_022603897.1">
    <property type="nucleotide sequence ID" value="NZ_ASSJ01000004.1"/>
</dbReference>
<evidence type="ECO:0000313" key="2">
    <source>
        <dbReference type="Proteomes" id="UP000016960"/>
    </source>
</evidence>
<comment type="caution">
    <text evidence="1">The sequence shown here is derived from an EMBL/GenBank/DDBJ whole genome shotgun (WGS) entry which is preliminary data.</text>
</comment>
<dbReference type="STRING" id="582515.KR51_00001980"/>
<keyword evidence="2" id="KW-1185">Reference proteome</keyword>
<evidence type="ECO:0000313" key="1">
    <source>
        <dbReference type="EMBL" id="ERN42902.1"/>
    </source>
</evidence>